<gene>
    <name evidence="2" type="ORF">E1956_20365</name>
</gene>
<dbReference type="AlphaFoldDB" id="A0A4P7CYT9"/>
<accession>A0A4P7CYT9</accession>
<dbReference type="Pfam" id="PF11927">
    <property type="entry name" value="HODM_asu-like"/>
    <property type="match status" value="1"/>
</dbReference>
<dbReference type="KEGG" id="ppai:E1956_20365"/>
<sequence length="367" mass="42146">MSIAFKPDESFRDVYTYRNSEEAILRFPFPFPEDRYMYSVNIEPHTSGAPGTVLRAAFDIDEHYIAECRDRALTLEHDPLRCQVLDHMDAAQWDTLELIMESLAHDYPEYFQLERDGTRWHWTNRPLGLTQSFVFGDADTLPCPPFEYITRQAQGDYVLLDHRDDNLFMDGGMVTTQADWSLDFDLGMSFMEWHGPVPLAHQAGIFERALKFLLRLQSGAPVRRLNWTMTVNPRLDTSPEHYPEWGPDRASITPENVGGKLHLRVELQTLFRLPRSNAILFGVRCYLIGLDELARVPKWGKRLHRVLSTLPPELAEYKGLVRYRETACQWLAQFDDGAPTTPGTQAEVDRLSPPLDESQARPSFAGS</sequence>
<dbReference type="OrthoDB" id="5242510at2"/>
<evidence type="ECO:0000313" key="3">
    <source>
        <dbReference type="Proteomes" id="UP000295727"/>
    </source>
</evidence>
<dbReference type="EMBL" id="CP038149">
    <property type="protein sequence ID" value="QBQ99529.1"/>
    <property type="molecule type" value="Genomic_DNA"/>
</dbReference>
<protein>
    <submittedName>
        <fullName evidence="2">DUF3445 domain-containing protein</fullName>
    </submittedName>
</protein>
<keyword evidence="3" id="KW-1185">Reference proteome</keyword>
<evidence type="ECO:0000313" key="2">
    <source>
        <dbReference type="EMBL" id="QBQ99529.1"/>
    </source>
</evidence>
<name>A0A4P7CYT9_9BURK</name>
<evidence type="ECO:0000256" key="1">
    <source>
        <dbReference type="SAM" id="MobiDB-lite"/>
    </source>
</evidence>
<dbReference type="Proteomes" id="UP000295727">
    <property type="component" value="Chromosome 2"/>
</dbReference>
<dbReference type="InterPro" id="IPR021848">
    <property type="entry name" value="HODM_asu-like"/>
</dbReference>
<dbReference type="RefSeq" id="WP_134752355.1">
    <property type="nucleotide sequence ID" value="NZ_CP038149.1"/>
</dbReference>
<reference evidence="2 3" key="1">
    <citation type="submission" date="2019-03" db="EMBL/GenBank/DDBJ databases">
        <title>Paraburkholderia sp. 7MH5, isolated from subtropical forest soil.</title>
        <authorList>
            <person name="Gao Z.-H."/>
            <person name="Qiu L.-H."/>
        </authorList>
    </citation>
    <scope>NUCLEOTIDE SEQUENCE [LARGE SCALE GENOMIC DNA]</scope>
    <source>
        <strain evidence="2 3">7MH5</strain>
    </source>
</reference>
<organism evidence="2 3">
    <name type="scientific">Paraburkholderia pallida</name>
    <dbReference type="NCBI Taxonomy" id="2547399"/>
    <lineage>
        <taxon>Bacteria</taxon>
        <taxon>Pseudomonadati</taxon>
        <taxon>Pseudomonadota</taxon>
        <taxon>Betaproteobacteria</taxon>
        <taxon>Burkholderiales</taxon>
        <taxon>Burkholderiaceae</taxon>
        <taxon>Paraburkholderia</taxon>
    </lineage>
</organism>
<proteinExistence type="predicted"/>
<feature type="region of interest" description="Disordered" evidence="1">
    <location>
        <begin position="334"/>
        <end position="367"/>
    </location>
</feature>